<dbReference type="GO" id="GO:0015288">
    <property type="term" value="F:porin activity"/>
    <property type="evidence" value="ECO:0007669"/>
    <property type="project" value="UniProtKB-KW"/>
</dbReference>
<keyword evidence="14" id="KW-1185">Reference proteome</keyword>
<keyword evidence="4" id="KW-1134">Transmembrane beta strand</keyword>
<comment type="subcellular location">
    <subcellularLocation>
        <location evidence="1">Cell outer membrane</location>
        <topology evidence="1">Multi-pass membrane protein</topology>
    </subcellularLocation>
</comment>
<keyword evidence="7" id="KW-0406">Ion transport</keyword>
<evidence type="ECO:0000256" key="10">
    <source>
        <dbReference type="ARBA" id="ARBA00023237"/>
    </source>
</evidence>
<dbReference type="InterPro" id="IPR023614">
    <property type="entry name" value="Porin_dom_sf"/>
</dbReference>
<name>A0A0B6S463_BURPL</name>
<dbReference type="CDD" id="cd00342">
    <property type="entry name" value="gram_neg_porins"/>
    <property type="match status" value="1"/>
</dbReference>
<dbReference type="RefSeq" id="WP_042627707.1">
    <property type="nucleotide sequence ID" value="NZ_CP002581.1"/>
</dbReference>
<dbReference type="PANTHER" id="PTHR34501">
    <property type="entry name" value="PROTEIN YDDL-RELATED"/>
    <property type="match status" value="1"/>
</dbReference>
<gene>
    <name evidence="13" type="ORF">BGL_2c11210</name>
</gene>
<evidence type="ECO:0000256" key="7">
    <source>
        <dbReference type="ARBA" id="ARBA00023065"/>
    </source>
</evidence>
<dbReference type="Pfam" id="PF13609">
    <property type="entry name" value="Porin_4"/>
    <property type="match status" value="1"/>
</dbReference>
<dbReference type="PROSITE" id="PS51257">
    <property type="entry name" value="PROKAR_LIPOPROTEIN"/>
    <property type="match status" value="1"/>
</dbReference>
<evidence type="ECO:0000259" key="12">
    <source>
        <dbReference type="Pfam" id="PF13609"/>
    </source>
</evidence>
<dbReference type="AlphaFoldDB" id="A0A0B6S463"/>
<feature type="signal peptide" evidence="11">
    <location>
        <begin position="1"/>
        <end position="21"/>
    </location>
</feature>
<dbReference type="PRINTS" id="PR00184">
    <property type="entry name" value="NEISSPPORIN"/>
</dbReference>
<evidence type="ECO:0000256" key="3">
    <source>
        <dbReference type="ARBA" id="ARBA00022448"/>
    </source>
</evidence>
<dbReference type="PRINTS" id="PR00182">
    <property type="entry name" value="ECOLNEIPORIN"/>
</dbReference>
<keyword evidence="3" id="KW-0813">Transport</keyword>
<evidence type="ECO:0000256" key="11">
    <source>
        <dbReference type="SAM" id="SignalP"/>
    </source>
</evidence>
<dbReference type="GO" id="GO:0009279">
    <property type="term" value="C:cell outer membrane"/>
    <property type="evidence" value="ECO:0007669"/>
    <property type="project" value="UniProtKB-SubCell"/>
</dbReference>
<keyword evidence="5" id="KW-0812">Transmembrane</keyword>
<dbReference type="HOGENOM" id="CLU_038238_0_0_4"/>
<evidence type="ECO:0000256" key="8">
    <source>
        <dbReference type="ARBA" id="ARBA00023114"/>
    </source>
</evidence>
<reference evidence="14" key="1">
    <citation type="submission" date="2011-03" db="EMBL/GenBank/DDBJ databases">
        <authorList>
            <person name="Voget S."/>
            <person name="Streit W.R."/>
            <person name="Jaeger K.E."/>
            <person name="Daniel R."/>
        </authorList>
    </citation>
    <scope>NUCLEOTIDE SEQUENCE [LARGE SCALE GENOMIC DNA]</scope>
    <source>
        <strain evidence="14">PG1</strain>
    </source>
</reference>
<feature type="chain" id="PRO_5002122232" evidence="11">
    <location>
        <begin position="22"/>
        <end position="392"/>
    </location>
</feature>
<feature type="domain" description="Porin" evidence="12">
    <location>
        <begin position="9"/>
        <end position="349"/>
    </location>
</feature>
<dbReference type="Gene3D" id="2.40.160.10">
    <property type="entry name" value="Porin"/>
    <property type="match status" value="1"/>
</dbReference>
<evidence type="ECO:0000313" key="13">
    <source>
        <dbReference type="EMBL" id="AJK49199.1"/>
    </source>
</evidence>
<evidence type="ECO:0000256" key="2">
    <source>
        <dbReference type="ARBA" id="ARBA00011233"/>
    </source>
</evidence>
<keyword evidence="6 11" id="KW-0732">Signal</keyword>
<dbReference type="GO" id="GO:0046930">
    <property type="term" value="C:pore complex"/>
    <property type="evidence" value="ECO:0007669"/>
    <property type="project" value="UniProtKB-KW"/>
</dbReference>
<evidence type="ECO:0000256" key="9">
    <source>
        <dbReference type="ARBA" id="ARBA00023136"/>
    </source>
</evidence>
<evidence type="ECO:0000256" key="5">
    <source>
        <dbReference type="ARBA" id="ARBA00022692"/>
    </source>
</evidence>
<dbReference type="EMBL" id="CP002581">
    <property type="protein sequence ID" value="AJK49199.1"/>
    <property type="molecule type" value="Genomic_DNA"/>
</dbReference>
<dbReference type="SUPFAM" id="SSF56935">
    <property type="entry name" value="Porins"/>
    <property type="match status" value="1"/>
</dbReference>
<dbReference type="KEGG" id="bgp:BGL_2c11210"/>
<dbReference type="GO" id="GO:0034220">
    <property type="term" value="P:monoatomic ion transmembrane transport"/>
    <property type="evidence" value="ECO:0007669"/>
    <property type="project" value="InterPro"/>
</dbReference>
<dbReference type="InterPro" id="IPR050298">
    <property type="entry name" value="Gram-neg_bact_OMP"/>
</dbReference>
<evidence type="ECO:0000256" key="1">
    <source>
        <dbReference type="ARBA" id="ARBA00004571"/>
    </source>
</evidence>
<comment type="subunit">
    <text evidence="2">Homotrimer.</text>
</comment>
<keyword evidence="8" id="KW-0626">Porin</keyword>
<proteinExistence type="predicted"/>
<dbReference type="InterPro" id="IPR002299">
    <property type="entry name" value="Porin_Neis"/>
</dbReference>
<evidence type="ECO:0000256" key="4">
    <source>
        <dbReference type="ARBA" id="ARBA00022452"/>
    </source>
</evidence>
<dbReference type="Proteomes" id="UP000031838">
    <property type="component" value="Chromosome 2"/>
</dbReference>
<organism evidence="13 14">
    <name type="scientific">Burkholderia plantarii</name>
    <dbReference type="NCBI Taxonomy" id="41899"/>
    <lineage>
        <taxon>Bacteria</taxon>
        <taxon>Pseudomonadati</taxon>
        <taxon>Pseudomonadota</taxon>
        <taxon>Betaproteobacteria</taxon>
        <taxon>Burkholderiales</taxon>
        <taxon>Burkholderiaceae</taxon>
        <taxon>Burkholderia</taxon>
    </lineage>
</organism>
<reference evidence="13 14" key="2">
    <citation type="journal article" date="2016" name="Appl. Microbiol. Biotechnol.">
        <title>Mutations improving production and secretion of extracellular lipase by Burkholderia glumae PG1.</title>
        <authorList>
            <person name="Knapp A."/>
            <person name="Voget S."/>
            <person name="Gao R."/>
            <person name="Zaburannyi N."/>
            <person name="Krysciak D."/>
            <person name="Breuer M."/>
            <person name="Hauer B."/>
            <person name="Streit W.R."/>
            <person name="Muller R."/>
            <person name="Daniel R."/>
            <person name="Jaeger K.E."/>
        </authorList>
    </citation>
    <scope>NUCLEOTIDE SEQUENCE [LARGE SCALE GENOMIC DNA]</scope>
    <source>
        <strain evidence="13 14">PG1</strain>
    </source>
</reference>
<keyword evidence="10" id="KW-0998">Cell outer membrane</keyword>
<dbReference type="PANTHER" id="PTHR34501:SF9">
    <property type="entry name" value="MAJOR OUTER MEMBRANE PROTEIN P.IA"/>
    <property type="match status" value="1"/>
</dbReference>
<sequence>MKTSLSLIAAAVIACTTTAHAQSSVTLYGIVDAGYRYNSNAGGKTQSAIAGGNESASRFGLTGSEELGGGYKAVFTLENGFTTTTGALQAGLLFGRQAFVGLGTPYGTVTLGRQYLTLSSYLGAFASGTDWAARGAGWGYHPAGLDDVDGTERANNAIKYVSPRYRGVQVGATYSLGGVAGQVTRNEMISAGIDYLQGPFHAALAYLYVKNPNFALFGNNATSSATGNNFASPIFSGYASAAAQRELGAGASYEFGKLTAGLIYTNTRFTDLGGTPVAGLVTPANELGKTASFNTAEANLKYRLTPALLLGVAYSYTRVSSYQGLSGASYQQWNLGADYALSKRTDLYCVLLHETAAGFDSTGHRAVAALTFATPSASDAQTGFTIGIRHLF</sequence>
<protein>
    <submittedName>
        <fullName evidence="13">Outer membrane porin protein</fullName>
    </submittedName>
</protein>
<dbReference type="InterPro" id="IPR001702">
    <property type="entry name" value="Porin_Gram-ve"/>
</dbReference>
<dbReference type="InterPro" id="IPR033900">
    <property type="entry name" value="Gram_neg_porin_domain"/>
</dbReference>
<evidence type="ECO:0000256" key="6">
    <source>
        <dbReference type="ARBA" id="ARBA00022729"/>
    </source>
</evidence>
<keyword evidence="9" id="KW-0472">Membrane</keyword>
<evidence type="ECO:0000313" key="14">
    <source>
        <dbReference type="Proteomes" id="UP000031838"/>
    </source>
</evidence>
<accession>A0A0B6S463</accession>